<dbReference type="OrthoDB" id="10322584at2759"/>
<comment type="caution">
    <text evidence="2">The sequence shown here is derived from an EMBL/GenBank/DDBJ whole genome shotgun (WGS) entry which is preliminary data.</text>
</comment>
<dbReference type="InterPro" id="IPR000043">
    <property type="entry name" value="Adenosylhomocysteinase-like"/>
</dbReference>
<dbReference type="AlphaFoldDB" id="A0A9R1ETR5"/>
<organism evidence="2">
    <name type="scientific">Triticum aestivum</name>
    <name type="common">Wheat</name>
    <dbReference type="NCBI Taxonomy" id="4565"/>
    <lineage>
        <taxon>Eukaryota</taxon>
        <taxon>Viridiplantae</taxon>
        <taxon>Streptophyta</taxon>
        <taxon>Embryophyta</taxon>
        <taxon>Tracheophyta</taxon>
        <taxon>Spermatophyta</taxon>
        <taxon>Magnoliopsida</taxon>
        <taxon>Liliopsida</taxon>
        <taxon>Poales</taxon>
        <taxon>Poaceae</taxon>
        <taxon>BOP clade</taxon>
        <taxon>Pooideae</taxon>
        <taxon>Triticodae</taxon>
        <taxon>Triticeae</taxon>
        <taxon>Triticinae</taxon>
        <taxon>Triticum</taxon>
    </lineage>
</organism>
<dbReference type="Proteomes" id="UP000815260">
    <property type="component" value="Chromosome 2D"/>
</dbReference>
<name>A0A9R1ETR5_WHEAT</name>
<feature type="non-terminal residue" evidence="2">
    <location>
        <position position="100"/>
    </location>
</feature>
<feature type="region of interest" description="Disordered" evidence="1">
    <location>
        <begin position="64"/>
        <end position="100"/>
    </location>
</feature>
<dbReference type="Pfam" id="PF05221">
    <property type="entry name" value="AdoHcyase"/>
    <property type="match status" value="1"/>
</dbReference>
<feature type="compositionally biased region" description="Low complexity" evidence="1">
    <location>
        <begin position="81"/>
        <end position="90"/>
    </location>
</feature>
<reference evidence="2" key="2">
    <citation type="submission" date="2020-03" db="EMBL/GenBank/DDBJ databases">
        <title>The second near-complete assembly of the hexaploid bread wheat (Triticum aestivum) genome.</title>
        <authorList>
            <person name="Zimin A.V."/>
            <person name="Puiu D."/>
            <person name="Shumante A."/>
            <person name="Alonge M."/>
            <person name="Salzberg S.L."/>
        </authorList>
    </citation>
    <scope>NUCLEOTIDE SEQUENCE</scope>
    <source>
        <tissue evidence="2">Leaf</tissue>
    </source>
</reference>
<reference evidence="2" key="1">
    <citation type="journal article" date="2017" name="Gigascience">
        <title>The first near-complete assembly of the hexaploid bread wheat genome, Triticum aestivum.</title>
        <authorList>
            <person name="Zimin A.V."/>
            <person name="Puiu D."/>
            <person name="Hall R."/>
            <person name="Kingan S."/>
            <person name="Clavijo B.J."/>
            <person name="Salzberg S.L."/>
        </authorList>
    </citation>
    <scope>NUCLEOTIDE SEQUENCE</scope>
    <source>
        <tissue evidence="2">Leaf</tissue>
    </source>
</reference>
<evidence type="ECO:0000313" key="2">
    <source>
        <dbReference type="EMBL" id="KAF7016288.1"/>
    </source>
</evidence>
<sequence>LEECWWCTERCLDWGVGGGPDLIVDDATLLIHHGVKADEESGKVADPESTDNPVMLAIVRTSTARWRRGSSASPRRPPPASSRCRSPALSCSMPSTSPRA</sequence>
<feature type="non-terminal residue" evidence="2">
    <location>
        <position position="1"/>
    </location>
</feature>
<evidence type="ECO:0000256" key="1">
    <source>
        <dbReference type="SAM" id="MobiDB-lite"/>
    </source>
</evidence>
<dbReference type="SUPFAM" id="SSF52283">
    <property type="entry name" value="Formate/glycerate dehydrogenase catalytic domain-like"/>
    <property type="match status" value="1"/>
</dbReference>
<accession>A0A9R1ETR5</accession>
<dbReference type="EMBL" id="CM022216">
    <property type="protein sequence ID" value="KAF7016288.1"/>
    <property type="molecule type" value="Genomic_DNA"/>
</dbReference>
<dbReference type="InterPro" id="IPR042172">
    <property type="entry name" value="Adenosylhomocyst_ase-like_sf"/>
</dbReference>
<protein>
    <submittedName>
        <fullName evidence="2">Uncharacterized protein</fullName>
    </submittedName>
</protein>
<dbReference type="Gene3D" id="3.40.50.1480">
    <property type="entry name" value="Adenosylhomocysteinase-like"/>
    <property type="match status" value="1"/>
</dbReference>
<gene>
    <name evidence="2" type="ORF">CFC21_029936</name>
</gene>
<proteinExistence type="predicted"/>